<dbReference type="Pfam" id="PF01872">
    <property type="entry name" value="RibD_C"/>
    <property type="match status" value="1"/>
</dbReference>
<sequence length="203" mass="21879">MKLTVMMFLSADGVVQGPGGPDEDRSGGFERGGWVVPHFDEETGQYVQAAFGQADAFLLGRHTYEIFAGWWPQVTDPGDTVAARLNALPKYVASRTISEGSWIPTTVLGGDLVDEVGALKNLPGRELQVHGSGELVRTLHENDLVDEYRLLIFPVVVGQGRRLFPERGVATGLSLLEARTTGSGVAVHTYRPTGRPEYGTVGA</sequence>
<dbReference type="PANTHER" id="PTHR38011">
    <property type="entry name" value="DIHYDROFOLATE REDUCTASE FAMILY PROTEIN (AFU_ORTHOLOGUE AFUA_8G06820)"/>
    <property type="match status" value="1"/>
</dbReference>
<dbReference type="GO" id="GO:0009231">
    <property type="term" value="P:riboflavin biosynthetic process"/>
    <property type="evidence" value="ECO:0007669"/>
    <property type="project" value="InterPro"/>
</dbReference>
<name>A0A929FYS0_9PSEU</name>
<evidence type="ECO:0000313" key="2">
    <source>
        <dbReference type="EMBL" id="MBE9373644.1"/>
    </source>
</evidence>
<dbReference type="RefSeq" id="WP_193927091.1">
    <property type="nucleotide sequence ID" value="NZ_JADEYC010000007.1"/>
</dbReference>
<dbReference type="InterPro" id="IPR050765">
    <property type="entry name" value="Riboflavin_Biosynth_HTPR"/>
</dbReference>
<dbReference type="Gene3D" id="3.40.430.10">
    <property type="entry name" value="Dihydrofolate Reductase, subunit A"/>
    <property type="match status" value="1"/>
</dbReference>
<feature type="domain" description="Bacterial bifunctional deaminase-reductase C-terminal" evidence="1">
    <location>
        <begin position="2"/>
        <end position="186"/>
    </location>
</feature>
<dbReference type="EMBL" id="JADEYC010000007">
    <property type="protein sequence ID" value="MBE9373644.1"/>
    <property type="molecule type" value="Genomic_DNA"/>
</dbReference>
<reference evidence="2" key="1">
    <citation type="submission" date="2020-10" db="EMBL/GenBank/DDBJ databases">
        <title>Diversity and distribution of actinomycetes associated with coral in the coast of Hainan.</title>
        <authorList>
            <person name="Li F."/>
        </authorList>
    </citation>
    <scope>NUCLEOTIDE SEQUENCE</scope>
    <source>
        <strain evidence="2">HNM0983</strain>
    </source>
</reference>
<proteinExistence type="predicted"/>
<dbReference type="InterPro" id="IPR024072">
    <property type="entry name" value="DHFR-like_dom_sf"/>
</dbReference>
<dbReference type="SUPFAM" id="SSF53597">
    <property type="entry name" value="Dihydrofolate reductase-like"/>
    <property type="match status" value="1"/>
</dbReference>
<dbReference type="AlphaFoldDB" id="A0A929FYS0"/>
<dbReference type="Proteomes" id="UP000598360">
    <property type="component" value="Unassembled WGS sequence"/>
</dbReference>
<gene>
    <name evidence="2" type="ORF">IQ251_04185</name>
</gene>
<dbReference type="PANTHER" id="PTHR38011:SF2">
    <property type="entry name" value="BIFUNCTIONAL DEAMINASE-REDUCTASE DOMAIN PROTEIN"/>
    <property type="match status" value="1"/>
</dbReference>
<dbReference type="InterPro" id="IPR002734">
    <property type="entry name" value="RibDG_C"/>
</dbReference>
<keyword evidence="3" id="KW-1185">Reference proteome</keyword>
<accession>A0A929FYS0</accession>
<protein>
    <submittedName>
        <fullName evidence="2">Dihydrofolate reductase family protein</fullName>
    </submittedName>
</protein>
<comment type="caution">
    <text evidence="2">The sequence shown here is derived from an EMBL/GenBank/DDBJ whole genome shotgun (WGS) entry which is preliminary data.</text>
</comment>
<dbReference type="GO" id="GO:0008703">
    <property type="term" value="F:5-amino-6-(5-phosphoribosylamino)uracil reductase activity"/>
    <property type="evidence" value="ECO:0007669"/>
    <property type="project" value="InterPro"/>
</dbReference>
<organism evidence="2 3">
    <name type="scientific">Saccharopolyspora montiporae</name>
    <dbReference type="NCBI Taxonomy" id="2781240"/>
    <lineage>
        <taxon>Bacteria</taxon>
        <taxon>Bacillati</taxon>
        <taxon>Actinomycetota</taxon>
        <taxon>Actinomycetes</taxon>
        <taxon>Pseudonocardiales</taxon>
        <taxon>Pseudonocardiaceae</taxon>
        <taxon>Saccharopolyspora</taxon>
    </lineage>
</organism>
<evidence type="ECO:0000313" key="3">
    <source>
        <dbReference type="Proteomes" id="UP000598360"/>
    </source>
</evidence>
<evidence type="ECO:0000259" key="1">
    <source>
        <dbReference type="Pfam" id="PF01872"/>
    </source>
</evidence>